<gene>
    <name evidence="2" type="ORF">MPH_09216</name>
</gene>
<dbReference type="EMBL" id="AHHD01000388">
    <property type="protein sequence ID" value="EKG13634.1"/>
    <property type="molecule type" value="Genomic_DNA"/>
</dbReference>
<sequence>MLTRQREPVHLPRWRLRLPAKSAVADGRLTTARTPVVAGQTSIAFPDRTGTATELGADQERKSEDRNGRLEHRVCGITRTKRTSKTRQPFEQYCRHEGSRPRRRLMLPHALHNQPFSIRPSMSGGPNPERPLLKDVSLDQLLKSLVRRCSSADSMSSTTPTIHFLNIVPVARSSTKRAWHDHKCTWVLIRRWMASSYVLSGGIESERHGPNGIANTFTDTLLDLHRNSALNGIMDALVNLRSKCVGELLMHRIPNLLRHPALEVNLPLQKHVLHLFIDDCLSVLDFIQALVDFPHNVTFKFVLLAQTAFDALR</sequence>
<evidence type="ECO:0000256" key="1">
    <source>
        <dbReference type="SAM" id="MobiDB-lite"/>
    </source>
</evidence>
<protein>
    <submittedName>
        <fullName evidence="2">Uncharacterized protein</fullName>
    </submittedName>
</protein>
<name>K2RTY7_MACPH</name>
<feature type="region of interest" description="Disordered" evidence="1">
    <location>
        <begin position="47"/>
        <end position="67"/>
    </location>
</feature>
<dbReference type="InParanoid" id="K2RTY7"/>
<dbReference type="AlphaFoldDB" id="K2RTY7"/>
<organism evidence="2 3">
    <name type="scientific">Macrophomina phaseolina (strain MS6)</name>
    <name type="common">Charcoal rot fungus</name>
    <dbReference type="NCBI Taxonomy" id="1126212"/>
    <lineage>
        <taxon>Eukaryota</taxon>
        <taxon>Fungi</taxon>
        <taxon>Dikarya</taxon>
        <taxon>Ascomycota</taxon>
        <taxon>Pezizomycotina</taxon>
        <taxon>Dothideomycetes</taxon>
        <taxon>Dothideomycetes incertae sedis</taxon>
        <taxon>Botryosphaeriales</taxon>
        <taxon>Botryosphaeriaceae</taxon>
        <taxon>Macrophomina</taxon>
    </lineage>
</organism>
<proteinExistence type="predicted"/>
<dbReference type="VEuPathDB" id="FungiDB:MPH_09216"/>
<comment type="caution">
    <text evidence="2">The sequence shown here is derived from an EMBL/GenBank/DDBJ whole genome shotgun (WGS) entry which is preliminary data.</text>
</comment>
<evidence type="ECO:0000313" key="3">
    <source>
        <dbReference type="Proteomes" id="UP000007129"/>
    </source>
</evidence>
<feature type="compositionally biased region" description="Basic and acidic residues" evidence="1">
    <location>
        <begin position="58"/>
        <end position="67"/>
    </location>
</feature>
<dbReference type="Proteomes" id="UP000007129">
    <property type="component" value="Unassembled WGS sequence"/>
</dbReference>
<accession>K2RTY7</accession>
<dbReference type="HOGENOM" id="CLU_888703_0_0_1"/>
<reference evidence="2 3" key="1">
    <citation type="journal article" date="2012" name="BMC Genomics">
        <title>Tools to kill: Genome of one of the most destructive plant pathogenic fungi Macrophomina phaseolina.</title>
        <authorList>
            <person name="Islam M.S."/>
            <person name="Haque M.S."/>
            <person name="Islam M.M."/>
            <person name="Emdad E.M."/>
            <person name="Halim A."/>
            <person name="Hossen Q.M.M."/>
            <person name="Hossain M.Z."/>
            <person name="Ahmed B."/>
            <person name="Rahim S."/>
            <person name="Rahman M.S."/>
            <person name="Alam M.M."/>
            <person name="Hou S."/>
            <person name="Wan X."/>
            <person name="Saito J.A."/>
            <person name="Alam M."/>
        </authorList>
    </citation>
    <scope>NUCLEOTIDE SEQUENCE [LARGE SCALE GENOMIC DNA]</scope>
    <source>
        <strain evidence="2 3">MS6</strain>
    </source>
</reference>
<evidence type="ECO:0000313" key="2">
    <source>
        <dbReference type="EMBL" id="EKG13634.1"/>
    </source>
</evidence>